<organism evidence="2 3">
    <name type="scientific">Luteolibacter arcticus</name>
    <dbReference type="NCBI Taxonomy" id="1581411"/>
    <lineage>
        <taxon>Bacteria</taxon>
        <taxon>Pseudomonadati</taxon>
        <taxon>Verrucomicrobiota</taxon>
        <taxon>Verrucomicrobiia</taxon>
        <taxon>Verrucomicrobiales</taxon>
        <taxon>Verrucomicrobiaceae</taxon>
        <taxon>Luteolibacter</taxon>
    </lineage>
</organism>
<comment type="caution">
    <text evidence="2">The sequence shown here is derived from an EMBL/GenBank/DDBJ whole genome shotgun (WGS) entry which is preliminary data.</text>
</comment>
<reference evidence="2 3" key="1">
    <citation type="submission" date="2022-10" db="EMBL/GenBank/DDBJ databases">
        <title>Luteolibacter arcticus strain CCTCC AB 2014275, whole genome shotgun sequencing project.</title>
        <authorList>
            <person name="Zhao G."/>
            <person name="Shen L."/>
        </authorList>
    </citation>
    <scope>NUCLEOTIDE SEQUENCE [LARGE SCALE GENOMIC DNA]</scope>
    <source>
        <strain evidence="2 3">CCTCC AB 2014275</strain>
    </source>
</reference>
<keyword evidence="3" id="KW-1185">Reference proteome</keyword>
<evidence type="ECO:0000256" key="1">
    <source>
        <dbReference type="SAM" id="MobiDB-lite"/>
    </source>
</evidence>
<accession>A0ABT3GS91</accession>
<feature type="region of interest" description="Disordered" evidence="1">
    <location>
        <begin position="24"/>
        <end position="94"/>
    </location>
</feature>
<name>A0ABT3GS91_9BACT</name>
<feature type="compositionally biased region" description="Low complexity" evidence="1">
    <location>
        <begin position="24"/>
        <end position="37"/>
    </location>
</feature>
<evidence type="ECO:0000313" key="3">
    <source>
        <dbReference type="Proteomes" id="UP001320876"/>
    </source>
</evidence>
<feature type="compositionally biased region" description="Basic and acidic residues" evidence="1">
    <location>
        <begin position="55"/>
        <end position="77"/>
    </location>
</feature>
<evidence type="ECO:0000313" key="2">
    <source>
        <dbReference type="EMBL" id="MCW1926372.1"/>
    </source>
</evidence>
<sequence length="314" mass="33361">MKTQFGFLAVGIGIGLGMGWMMGSSSASPDAPAMAAATKSDRPVTGSDASTAAGPDEKRATKRERPEAADKKPDEPKVMTFSSTAGGEMTPEMKEMFAKMEEQQKEARARKIDERLAALKSRLKLTPDQETKVRALLEASPDMGRGAGLMDAVSFAVNGSSGTVSAAGATSAASATAGNFNEQLQALLSPDQQEEFGAFQQEQKENRVEIATNREMTHLQQQLTLTPEQKDQAFQALGNVARNEAEESSGNRLDLETIKAAKQARVEAMRPILTPEQLKVYESNPATLLNIPEVTVTPGGGSVGAIQLHVGPGE</sequence>
<proteinExistence type="predicted"/>
<dbReference type="Proteomes" id="UP001320876">
    <property type="component" value="Unassembled WGS sequence"/>
</dbReference>
<dbReference type="EMBL" id="JAPDDT010000025">
    <property type="protein sequence ID" value="MCW1926372.1"/>
    <property type="molecule type" value="Genomic_DNA"/>
</dbReference>
<dbReference type="RefSeq" id="WP_264490480.1">
    <property type="nucleotide sequence ID" value="NZ_JAPDDT010000025.1"/>
</dbReference>
<protein>
    <submittedName>
        <fullName evidence="2">Uncharacterized protein</fullName>
    </submittedName>
</protein>
<gene>
    <name evidence="2" type="ORF">OKA05_27725</name>
</gene>